<organism evidence="2 3">
    <name type="scientific">Mycobacterium phage Chuckly</name>
    <dbReference type="NCBI Taxonomy" id="2656569"/>
    <lineage>
        <taxon>Viruses</taxon>
        <taxon>Duplodnaviria</taxon>
        <taxon>Heunggongvirae</taxon>
        <taxon>Uroviricota</taxon>
        <taxon>Caudoviricetes</taxon>
        <taxon>Gracegardnervirinae</taxon>
        <taxon>Cheoctovirus</taxon>
        <taxon>Cheoctovirus chuckly</taxon>
    </lineage>
</organism>
<sequence>MNATEDGLEPLGEAPDLGAPRYPMSAEVTFHRARCTKCGYIETDYGDFSAYSDPGGAIDHVLDAADWFGRSAPTGELIDFGGGRMGQRYQLVELLCPDCQRCEVCGTAKAYRRDLTGAQMGVVESVRQLWVADTTAHAQATPDAQGSKAQKTKRRRTSGSRAVSLLQRHRATVVRGNHHEPAATVQGPPRLERLVERSRWHQHRELQHP</sequence>
<dbReference type="KEGG" id="vg:60327009"/>
<feature type="compositionally biased region" description="Polar residues" evidence="1">
    <location>
        <begin position="137"/>
        <end position="149"/>
    </location>
</feature>
<accession>A0A649VD93</accession>
<dbReference type="GeneID" id="60327009"/>
<evidence type="ECO:0000313" key="3">
    <source>
        <dbReference type="Proteomes" id="UP000422911"/>
    </source>
</evidence>
<proteinExistence type="predicted"/>
<dbReference type="RefSeq" id="YP_009955477.1">
    <property type="nucleotide sequence ID" value="NC_051642.1"/>
</dbReference>
<dbReference type="EMBL" id="MN585995">
    <property type="protein sequence ID" value="QGJ90308.1"/>
    <property type="molecule type" value="Genomic_DNA"/>
</dbReference>
<feature type="region of interest" description="Disordered" evidence="1">
    <location>
        <begin position="137"/>
        <end position="164"/>
    </location>
</feature>
<keyword evidence="3" id="KW-1185">Reference proteome</keyword>
<gene>
    <name evidence="2" type="primary">69</name>
    <name evidence="2" type="ORF">SEA_CHUCKLY_69</name>
</gene>
<reference evidence="2 3" key="1">
    <citation type="submission" date="2019-10" db="EMBL/GenBank/DDBJ databases">
        <authorList>
            <person name="Omolade E.I."/>
            <person name="Aderolu H.A."/>
            <person name="Omolere B.M."/>
            <person name="Akinyemi O.P."/>
            <person name="Ogunfile T.O."/>
            <person name="Ekpunobi N.I."/>
            <person name="Saliu M.O."/>
            <person name="Razaaq K.T."/>
            <person name="Kade A.E."/>
            <person name="Odunsi A."/>
            <person name="Nsa I.Y."/>
            <person name="Egwuatu T.O.G."/>
            <person name="Oyetibo G.O."/>
            <person name="Ilori M.O."/>
            <person name="Zack K.M."/>
            <person name="Garlena R.A."/>
            <person name="Russell D.A."/>
            <person name="Pope W.H."/>
            <person name="Jacobs-Sera D."/>
            <person name="Hatfull G.F."/>
        </authorList>
    </citation>
    <scope>NUCLEOTIDE SEQUENCE [LARGE SCALE GENOMIC DNA]</scope>
</reference>
<protein>
    <submittedName>
        <fullName evidence="2">Uncharacterized protein</fullName>
    </submittedName>
</protein>
<dbReference type="Proteomes" id="UP000422911">
    <property type="component" value="Segment"/>
</dbReference>
<evidence type="ECO:0000313" key="2">
    <source>
        <dbReference type="EMBL" id="QGJ90308.1"/>
    </source>
</evidence>
<evidence type="ECO:0000256" key="1">
    <source>
        <dbReference type="SAM" id="MobiDB-lite"/>
    </source>
</evidence>
<name>A0A649VD93_9CAUD</name>